<dbReference type="SUPFAM" id="SSF56112">
    <property type="entry name" value="Protein kinase-like (PK-like)"/>
    <property type="match status" value="1"/>
</dbReference>
<keyword evidence="6 7" id="KW-0067">ATP-binding</keyword>
<dbReference type="Gene3D" id="3.30.200.20">
    <property type="entry name" value="Phosphorylase Kinase, domain 1"/>
    <property type="match status" value="1"/>
</dbReference>
<accession>A0A251S7H0</accession>
<keyword evidence="11" id="KW-1185">Reference proteome</keyword>
<reference evidence="11" key="1">
    <citation type="journal article" date="2017" name="Nature">
        <title>The sunflower genome provides insights into oil metabolism, flowering and Asterid evolution.</title>
        <authorList>
            <person name="Badouin H."/>
            <person name="Gouzy J."/>
            <person name="Grassa C.J."/>
            <person name="Murat F."/>
            <person name="Staton S.E."/>
            <person name="Cottret L."/>
            <person name="Lelandais-Briere C."/>
            <person name="Owens G.L."/>
            <person name="Carrere S."/>
            <person name="Mayjonade B."/>
            <person name="Legrand L."/>
            <person name="Gill N."/>
            <person name="Kane N.C."/>
            <person name="Bowers J.E."/>
            <person name="Hubner S."/>
            <person name="Bellec A."/>
            <person name="Berard A."/>
            <person name="Berges H."/>
            <person name="Blanchet N."/>
            <person name="Boniface M.C."/>
            <person name="Brunel D."/>
            <person name="Catrice O."/>
            <person name="Chaidir N."/>
            <person name="Claudel C."/>
            <person name="Donnadieu C."/>
            <person name="Faraut T."/>
            <person name="Fievet G."/>
            <person name="Helmstetter N."/>
            <person name="King M."/>
            <person name="Knapp S.J."/>
            <person name="Lai Z."/>
            <person name="Le Paslier M.C."/>
            <person name="Lippi Y."/>
            <person name="Lorenzon L."/>
            <person name="Mandel J.R."/>
            <person name="Marage G."/>
            <person name="Marchand G."/>
            <person name="Marquand E."/>
            <person name="Bret-Mestries E."/>
            <person name="Morien E."/>
            <person name="Nambeesan S."/>
            <person name="Nguyen T."/>
            <person name="Pegot-Espagnet P."/>
            <person name="Pouilly N."/>
            <person name="Raftis F."/>
            <person name="Sallet E."/>
            <person name="Schiex T."/>
            <person name="Thomas J."/>
            <person name="Vandecasteele C."/>
            <person name="Vares D."/>
            <person name="Vear F."/>
            <person name="Vautrin S."/>
            <person name="Crespi M."/>
            <person name="Mangin B."/>
            <person name="Burke J.M."/>
            <person name="Salse J."/>
            <person name="Munos S."/>
            <person name="Vincourt P."/>
            <person name="Rieseberg L.H."/>
            <person name="Langlade N.B."/>
        </authorList>
    </citation>
    <scope>NUCLEOTIDE SEQUENCE [LARGE SCALE GENOMIC DNA]</scope>
    <source>
        <strain evidence="11">cv. SF193</strain>
    </source>
</reference>
<dbReference type="InterPro" id="IPR000719">
    <property type="entry name" value="Prot_kinase_dom"/>
</dbReference>
<dbReference type="InterPro" id="IPR008271">
    <property type="entry name" value="Ser/Thr_kinase_AS"/>
</dbReference>
<dbReference type="EMBL" id="CM007904">
    <property type="protein sequence ID" value="OTF94531.1"/>
    <property type="molecule type" value="Genomic_DNA"/>
</dbReference>
<dbReference type="GO" id="GO:0032968">
    <property type="term" value="P:positive regulation of transcription elongation by RNA polymerase II"/>
    <property type="evidence" value="ECO:0000318"/>
    <property type="project" value="GO_Central"/>
</dbReference>
<dbReference type="PROSITE" id="PS00107">
    <property type="entry name" value="PROTEIN_KINASE_ATP"/>
    <property type="match status" value="1"/>
</dbReference>
<dbReference type="FunFam" id="1.10.510.10:FF:000043">
    <property type="entry name" value="probable serine/threonine-protein kinase At1g54610"/>
    <property type="match status" value="1"/>
</dbReference>
<keyword evidence="3" id="KW-0808">Transferase</keyword>
<dbReference type="PANTHER" id="PTHR24056">
    <property type="entry name" value="CELL DIVISION PROTEIN KINASE"/>
    <property type="match status" value="1"/>
</dbReference>
<dbReference type="GO" id="GO:0005634">
    <property type="term" value="C:nucleus"/>
    <property type="evidence" value="ECO:0000318"/>
    <property type="project" value="GO_Central"/>
</dbReference>
<evidence type="ECO:0000256" key="5">
    <source>
        <dbReference type="ARBA" id="ARBA00022777"/>
    </source>
</evidence>
<dbReference type="InterPro" id="IPR050108">
    <property type="entry name" value="CDK"/>
</dbReference>
<dbReference type="CDD" id="cd07840">
    <property type="entry name" value="STKc_CDK9_like"/>
    <property type="match status" value="1"/>
</dbReference>
<dbReference type="GO" id="GO:0008353">
    <property type="term" value="F:RNA polymerase II CTD heptapeptide repeat kinase activity"/>
    <property type="evidence" value="ECO:0000318"/>
    <property type="project" value="GO_Central"/>
</dbReference>
<evidence type="ECO:0000313" key="11">
    <source>
        <dbReference type="Proteomes" id="UP000215914"/>
    </source>
</evidence>
<dbReference type="AlphaFoldDB" id="A0A251S7H0"/>
<dbReference type="SMART" id="SM00220">
    <property type="entry name" value="S_TKc"/>
    <property type="match status" value="1"/>
</dbReference>
<organism evidence="10 11">
    <name type="scientific">Helianthus annuus</name>
    <name type="common">Common sunflower</name>
    <dbReference type="NCBI Taxonomy" id="4232"/>
    <lineage>
        <taxon>Eukaryota</taxon>
        <taxon>Viridiplantae</taxon>
        <taxon>Streptophyta</taxon>
        <taxon>Embryophyta</taxon>
        <taxon>Tracheophyta</taxon>
        <taxon>Spermatophyta</taxon>
        <taxon>Magnoliopsida</taxon>
        <taxon>eudicotyledons</taxon>
        <taxon>Gunneridae</taxon>
        <taxon>Pentapetalae</taxon>
        <taxon>asterids</taxon>
        <taxon>campanulids</taxon>
        <taxon>Asterales</taxon>
        <taxon>Asteraceae</taxon>
        <taxon>Asteroideae</taxon>
        <taxon>Heliantheae alliance</taxon>
        <taxon>Heliantheae</taxon>
        <taxon>Helianthus</taxon>
    </lineage>
</organism>
<evidence type="ECO:0000313" key="10">
    <source>
        <dbReference type="EMBL" id="OTF94531.1"/>
    </source>
</evidence>
<evidence type="ECO:0000256" key="3">
    <source>
        <dbReference type="ARBA" id="ARBA00022679"/>
    </source>
</evidence>
<feature type="chain" id="PRO_5012648480" evidence="8">
    <location>
        <begin position="29"/>
        <end position="619"/>
    </location>
</feature>
<dbReference type="PROSITE" id="PS00108">
    <property type="entry name" value="PROTEIN_KINASE_ST"/>
    <property type="match status" value="1"/>
</dbReference>
<dbReference type="Proteomes" id="UP000215914">
    <property type="component" value="Chromosome 15"/>
</dbReference>
<dbReference type="GO" id="GO:0000307">
    <property type="term" value="C:cyclin-dependent protein kinase holoenzyme complex"/>
    <property type="evidence" value="ECO:0000318"/>
    <property type="project" value="GO_Central"/>
</dbReference>
<evidence type="ECO:0000256" key="1">
    <source>
        <dbReference type="ARBA" id="ARBA00006485"/>
    </source>
</evidence>
<feature type="binding site" evidence="7">
    <location>
        <position position="179"/>
    </location>
    <ligand>
        <name>ATP</name>
        <dbReference type="ChEBI" id="CHEBI:30616"/>
    </ligand>
</feature>
<sequence length="619" mass="70324">MVADLILWLSLRCVFYLLPSSFCPGVSPKSVDSFDGFWGTQSQTQSQWDVLILKILLTPVFVHKVENRRKYFRRNGFKPLEVIKEEGEGEKTGIRKIVVESSNPNLDNKHSNGSRRSSEGEQAAAGWPAWLRAAAGDAIDGWLPLKSENFERLEKIGQGTYSNVYRARDLQTGRIVALKKVRFDNFKPESVSFMAREIKILRTLDHPNVMKLEGIITSKLSCNIYLVLEYMEHDLSGLLSCPHVKFTDSQIKCYMLQLLKGIEHCHSRGVLHRDIKSSNILINNEGVLKIADFGLANFFDNKNKQQLTNRVVTLWYRPPELLLGSTSYGPCVDMWSVGCVFAELFNGNPILKGRTELEQLHKIFKLCGTPPDEYWKNARLPLAAMFRSQCSYESNIRERCKELPRTVVDLINTLLSVEPEKRPTARLALQAAYFYTKPYACDPASLPTYPPTKEINAKFREAAPRKTSGGRVRASGCSRNARKVRSYKMIPGDRNPYLLRSRDYVNSKAAYDTVSGVAQTADSIGTVPAQAMASHRSYTWDTTRQDHLHRHQHLMQPDFLNSSQAYNPQVLSYGHQEPELSGHTIMLDQLHSADVRQLEYYICAGVHRSHPSRDNHKRG</sequence>
<dbReference type="InterPro" id="IPR017441">
    <property type="entry name" value="Protein_kinase_ATP_BS"/>
</dbReference>
<evidence type="ECO:0000256" key="8">
    <source>
        <dbReference type="SAM" id="SignalP"/>
    </source>
</evidence>
<dbReference type="PROSITE" id="PS50011">
    <property type="entry name" value="PROTEIN_KINASE_DOM"/>
    <property type="match status" value="1"/>
</dbReference>
<evidence type="ECO:0000256" key="4">
    <source>
        <dbReference type="ARBA" id="ARBA00022741"/>
    </source>
</evidence>
<dbReference type="Pfam" id="PF00069">
    <property type="entry name" value="Pkinase"/>
    <property type="match status" value="1"/>
</dbReference>
<evidence type="ECO:0000256" key="6">
    <source>
        <dbReference type="ARBA" id="ARBA00022840"/>
    </source>
</evidence>
<dbReference type="InParanoid" id="A0A251S7H0"/>
<name>A0A251S7H0_HELAN</name>
<gene>
    <name evidence="10" type="ORF">HannXRQ_Chr15g0473101</name>
</gene>
<evidence type="ECO:0000259" key="9">
    <source>
        <dbReference type="PROSITE" id="PS50011"/>
    </source>
</evidence>
<dbReference type="PANTHER" id="PTHR24056:SF445">
    <property type="entry name" value="CGMP-DEPENDENT KINASE-RELATED"/>
    <property type="match status" value="1"/>
</dbReference>
<evidence type="ECO:0000256" key="7">
    <source>
        <dbReference type="PROSITE-ProRule" id="PRU10141"/>
    </source>
</evidence>
<protein>
    <submittedName>
        <fullName evidence="10">Putative cGMP-dependent kinase</fullName>
    </submittedName>
</protein>
<keyword evidence="5 10" id="KW-0418">Kinase</keyword>
<feature type="domain" description="Protein kinase" evidence="9">
    <location>
        <begin position="150"/>
        <end position="434"/>
    </location>
</feature>
<dbReference type="FunFam" id="3.30.200.20:FF:000021">
    <property type="entry name" value="probable serine/threonine-protein kinase At1g54610"/>
    <property type="match status" value="1"/>
</dbReference>
<feature type="signal peptide" evidence="8">
    <location>
        <begin position="1"/>
        <end position="28"/>
    </location>
</feature>
<dbReference type="GO" id="GO:0005524">
    <property type="term" value="F:ATP binding"/>
    <property type="evidence" value="ECO:0007669"/>
    <property type="project" value="UniProtKB-UniRule"/>
</dbReference>
<dbReference type="Gene3D" id="1.10.510.10">
    <property type="entry name" value="Transferase(Phosphotransferase) domain 1"/>
    <property type="match status" value="1"/>
</dbReference>
<keyword evidence="4 7" id="KW-0547">Nucleotide-binding</keyword>
<dbReference type="InterPro" id="IPR011009">
    <property type="entry name" value="Kinase-like_dom_sf"/>
</dbReference>
<dbReference type="STRING" id="4232.A0A251S7H0"/>
<keyword evidence="8" id="KW-0732">Signal</keyword>
<keyword evidence="2" id="KW-0723">Serine/threonine-protein kinase</keyword>
<proteinExistence type="inferred from homology"/>
<evidence type="ECO:0000256" key="2">
    <source>
        <dbReference type="ARBA" id="ARBA00022527"/>
    </source>
</evidence>
<comment type="similarity">
    <text evidence="1">Belongs to the protein kinase superfamily. CMGC Ser/Thr protein kinase family. CDC2/CDKX subfamily.</text>
</comment>